<dbReference type="EMBL" id="JAIQCV010000003">
    <property type="protein sequence ID" value="KAH1114490.1"/>
    <property type="molecule type" value="Genomic_DNA"/>
</dbReference>
<evidence type="ECO:0000313" key="2">
    <source>
        <dbReference type="EMBL" id="KAH1114490.1"/>
    </source>
</evidence>
<feature type="region of interest" description="Disordered" evidence="1">
    <location>
        <begin position="46"/>
        <end position="72"/>
    </location>
</feature>
<reference evidence="2 3" key="1">
    <citation type="journal article" date="2021" name="Plant Biotechnol. J.">
        <title>Multi-omics assisted identification of the key and species-specific regulatory components of drought-tolerant mechanisms in Gossypium stocksii.</title>
        <authorList>
            <person name="Yu D."/>
            <person name="Ke L."/>
            <person name="Zhang D."/>
            <person name="Wu Y."/>
            <person name="Sun Y."/>
            <person name="Mei J."/>
            <person name="Sun J."/>
            <person name="Sun Y."/>
        </authorList>
    </citation>
    <scope>NUCLEOTIDE SEQUENCE [LARGE SCALE GENOMIC DNA]</scope>
    <source>
        <strain evidence="3">cv. E1</strain>
        <tissue evidence="2">Leaf</tissue>
    </source>
</reference>
<dbReference type="OrthoDB" id="1932348at2759"/>
<dbReference type="Proteomes" id="UP000828251">
    <property type="component" value="Unassembled WGS sequence"/>
</dbReference>
<dbReference type="AlphaFoldDB" id="A0A9D3W9Z8"/>
<evidence type="ECO:0000313" key="3">
    <source>
        <dbReference type="Proteomes" id="UP000828251"/>
    </source>
</evidence>
<organism evidence="2 3">
    <name type="scientific">Gossypium stocksii</name>
    <dbReference type="NCBI Taxonomy" id="47602"/>
    <lineage>
        <taxon>Eukaryota</taxon>
        <taxon>Viridiplantae</taxon>
        <taxon>Streptophyta</taxon>
        <taxon>Embryophyta</taxon>
        <taxon>Tracheophyta</taxon>
        <taxon>Spermatophyta</taxon>
        <taxon>Magnoliopsida</taxon>
        <taxon>eudicotyledons</taxon>
        <taxon>Gunneridae</taxon>
        <taxon>Pentapetalae</taxon>
        <taxon>rosids</taxon>
        <taxon>malvids</taxon>
        <taxon>Malvales</taxon>
        <taxon>Malvaceae</taxon>
        <taxon>Malvoideae</taxon>
        <taxon>Gossypium</taxon>
    </lineage>
</organism>
<protein>
    <submittedName>
        <fullName evidence="2">Uncharacterized protein</fullName>
    </submittedName>
</protein>
<comment type="caution">
    <text evidence="2">The sequence shown here is derived from an EMBL/GenBank/DDBJ whole genome shotgun (WGS) entry which is preliminary data.</text>
</comment>
<proteinExistence type="predicted"/>
<feature type="compositionally biased region" description="Basic residues" evidence="1">
    <location>
        <begin position="50"/>
        <end position="59"/>
    </location>
</feature>
<sequence length="72" mass="8336">MRPNEDIKAISDRFTIIITRLKSYGKTYPHGEVMRKMLQSLSKSWEAKKNGSRKQKLKAHVATWSDDDSPDN</sequence>
<gene>
    <name evidence="2" type="ORF">J1N35_007868</name>
</gene>
<evidence type="ECO:0000256" key="1">
    <source>
        <dbReference type="SAM" id="MobiDB-lite"/>
    </source>
</evidence>
<accession>A0A9D3W9Z8</accession>
<name>A0A9D3W9Z8_9ROSI</name>
<keyword evidence="3" id="KW-1185">Reference proteome</keyword>